<dbReference type="GO" id="GO:0003723">
    <property type="term" value="F:RNA binding"/>
    <property type="evidence" value="ECO:0007669"/>
    <property type="project" value="UniProtKB-KW"/>
</dbReference>
<dbReference type="EMBL" id="SSTE01018023">
    <property type="protein sequence ID" value="KAA0040119.1"/>
    <property type="molecule type" value="Genomic_DNA"/>
</dbReference>
<dbReference type="PANTHER" id="PTHR11078">
    <property type="entry name" value="N UTILIZATION SUBSTANCE PROTEIN B-RELATED"/>
    <property type="match status" value="1"/>
</dbReference>
<comment type="similarity">
    <text evidence="1">Belongs to the NusB family.</text>
</comment>
<keyword evidence="5" id="KW-0804">Transcription</keyword>
<organism evidence="7 8">
    <name type="scientific">Cucumis melo var. makuwa</name>
    <name type="common">Oriental melon</name>
    <dbReference type="NCBI Taxonomy" id="1194695"/>
    <lineage>
        <taxon>Eukaryota</taxon>
        <taxon>Viridiplantae</taxon>
        <taxon>Streptophyta</taxon>
        <taxon>Embryophyta</taxon>
        <taxon>Tracheophyta</taxon>
        <taxon>Spermatophyta</taxon>
        <taxon>Magnoliopsida</taxon>
        <taxon>eudicotyledons</taxon>
        <taxon>Gunneridae</taxon>
        <taxon>Pentapetalae</taxon>
        <taxon>rosids</taxon>
        <taxon>fabids</taxon>
        <taxon>Cucurbitales</taxon>
        <taxon>Cucurbitaceae</taxon>
        <taxon>Benincaseae</taxon>
        <taxon>Cucumis</taxon>
    </lineage>
</organism>
<dbReference type="Pfam" id="PF01029">
    <property type="entry name" value="NusB"/>
    <property type="match status" value="1"/>
</dbReference>
<dbReference type="STRING" id="1194695.A0A5A7TFT7"/>
<dbReference type="GO" id="GO:0006353">
    <property type="term" value="P:DNA-templated transcription termination"/>
    <property type="evidence" value="ECO:0007669"/>
    <property type="project" value="InterPro"/>
</dbReference>
<keyword evidence="3" id="KW-0694">RNA-binding</keyword>
<evidence type="ECO:0000313" key="7">
    <source>
        <dbReference type="EMBL" id="KAA0040119.1"/>
    </source>
</evidence>
<evidence type="ECO:0000256" key="5">
    <source>
        <dbReference type="ARBA" id="ARBA00023163"/>
    </source>
</evidence>
<feature type="domain" description="NusB/RsmB/TIM44" evidence="6">
    <location>
        <begin position="399"/>
        <end position="485"/>
    </location>
</feature>
<dbReference type="InterPro" id="IPR011605">
    <property type="entry name" value="NusB_fam"/>
</dbReference>
<dbReference type="SUPFAM" id="SSF48013">
    <property type="entry name" value="NusB-like"/>
    <property type="match status" value="1"/>
</dbReference>
<dbReference type="InterPro" id="IPR035926">
    <property type="entry name" value="NusB-like_sf"/>
</dbReference>
<dbReference type="AlphaFoldDB" id="A0A5A7TFT7"/>
<sequence length="503" mass="56372">MSLAPPTSLYLYSSHSHPLPKSHLSSFTQRSHPNLFPVRFLFHLSFSTSFSTLHSFKSSAFKIDIGLGDSHDAGQPREQYQVEQEQPHGLKFAPGASAHKTRLFNVGDKVITTRFFFLCPSTYSVLILYLLPLSFFNSNSASLILLTMQGMVDAGSVVTFALKISFGSFLSSLKFGYTRWHLDEHRDNTTTILYWSTLGVAPELNRLKSLRADWGEELGGVELPNFHFSNHISGICQFPFHASSIVPHVKNSMPRLCCQASLRASTSFPENRVAEERSSISVSSIETIPKIDKSGKFCSPRAARELALSIVYAACLEGSDPVRLFEKRLNSRRESGYEFDKTSLMEYNHMSFGGPPVTVETIEEADELLRKDERDSTIEAEILAAPPKMVYSKLILRFTRKLLVAVVDGWDNRALKIEKVIPPTWKNKPAGRILELCILHLAMSEITVIGTRHQIVINEAVDLAKRFCDGAAPRIINGCLRTFVKDIKETDSTPAREKQEVRA</sequence>
<dbReference type="InterPro" id="IPR006027">
    <property type="entry name" value="NusB_RsmB_TIM44"/>
</dbReference>
<evidence type="ECO:0000256" key="1">
    <source>
        <dbReference type="ARBA" id="ARBA00005952"/>
    </source>
</evidence>
<dbReference type="Gene3D" id="1.10.940.10">
    <property type="entry name" value="NusB-like"/>
    <property type="match status" value="1"/>
</dbReference>
<dbReference type="PANTHER" id="PTHR11078:SF3">
    <property type="entry name" value="ANTITERMINATION NUSB DOMAIN-CONTAINING PROTEIN"/>
    <property type="match status" value="1"/>
</dbReference>
<keyword evidence="4" id="KW-0805">Transcription regulation</keyword>
<name>A0A5A7TFT7_CUCMM</name>
<dbReference type="Proteomes" id="UP000321393">
    <property type="component" value="Unassembled WGS sequence"/>
</dbReference>
<dbReference type="GO" id="GO:0009507">
    <property type="term" value="C:chloroplast"/>
    <property type="evidence" value="ECO:0007669"/>
    <property type="project" value="TreeGrafter"/>
</dbReference>
<gene>
    <name evidence="7" type="ORF">E6C27_scaffold366G00940</name>
</gene>
<accession>A0A5A7TFT7</accession>
<reference evidence="7 8" key="1">
    <citation type="submission" date="2019-08" db="EMBL/GenBank/DDBJ databases">
        <title>Draft genome sequences of two oriental melons (Cucumis melo L. var makuwa).</title>
        <authorList>
            <person name="Kwon S.-Y."/>
        </authorList>
    </citation>
    <scope>NUCLEOTIDE SEQUENCE [LARGE SCALE GENOMIC DNA]</scope>
    <source>
        <strain evidence="8">cv. SW 3</strain>
        <tissue evidence="7">Leaf</tissue>
    </source>
</reference>
<keyword evidence="2" id="KW-0889">Transcription antitermination</keyword>
<protein>
    <submittedName>
        <fullName evidence="7">NusB/RsmB/TIM44</fullName>
    </submittedName>
</protein>
<dbReference type="OrthoDB" id="1897242at2759"/>
<evidence type="ECO:0000256" key="2">
    <source>
        <dbReference type="ARBA" id="ARBA00022814"/>
    </source>
</evidence>
<evidence type="ECO:0000256" key="3">
    <source>
        <dbReference type="ARBA" id="ARBA00022884"/>
    </source>
</evidence>
<proteinExistence type="inferred from homology"/>
<evidence type="ECO:0000313" key="8">
    <source>
        <dbReference type="Proteomes" id="UP000321393"/>
    </source>
</evidence>
<dbReference type="GO" id="GO:0031564">
    <property type="term" value="P:transcription antitermination"/>
    <property type="evidence" value="ECO:0007669"/>
    <property type="project" value="UniProtKB-KW"/>
</dbReference>
<evidence type="ECO:0000259" key="6">
    <source>
        <dbReference type="Pfam" id="PF01029"/>
    </source>
</evidence>
<evidence type="ECO:0000256" key="4">
    <source>
        <dbReference type="ARBA" id="ARBA00023015"/>
    </source>
</evidence>
<comment type="caution">
    <text evidence="7">The sequence shown here is derived from an EMBL/GenBank/DDBJ whole genome shotgun (WGS) entry which is preliminary data.</text>
</comment>